<keyword evidence="5 7" id="KW-0472">Membrane</keyword>
<dbReference type="Pfam" id="PF00854">
    <property type="entry name" value="PTR2"/>
    <property type="match status" value="1"/>
</dbReference>
<accession>A0AAD8HKM6</accession>
<evidence type="ECO:0000256" key="6">
    <source>
        <dbReference type="ARBA" id="ARBA00044504"/>
    </source>
</evidence>
<feature type="transmembrane region" description="Helical" evidence="7">
    <location>
        <begin position="87"/>
        <end position="110"/>
    </location>
</feature>
<evidence type="ECO:0000256" key="5">
    <source>
        <dbReference type="ARBA" id="ARBA00023136"/>
    </source>
</evidence>
<dbReference type="AlphaFoldDB" id="A0AAD8HKM6"/>
<gene>
    <name evidence="8" type="ORF">POM88_033872</name>
</gene>
<evidence type="ECO:0000313" key="8">
    <source>
        <dbReference type="EMBL" id="KAK1367780.1"/>
    </source>
</evidence>
<evidence type="ECO:0000256" key="7">
    <source>
        <dbReference type="SAM" id="Phobius"/>
    </source>
</evidence>
<dbReference type="Proteomes" id="UP001237642">
    <property type="component" value="Unassembled WGS sequence"/>
</dbReference>
<comment type="caution">
    <text evidence="8">The sequence shown here is derived from an EMBL/GenBank/DDBJ whole genome shotgun (WGS) entry which is preliminary data.</text>
</comment>
<reference evidence="8" key="1">
    <citation type="submission" date="2023-02" db="EMBL/GenBank/DDBJ databases">
        <title>Genome of toxic invasive species Heracleum sosnowskyi carries increased number of genes despite the absence of recent whole-genome duplications.</title>
        <authorList>
            <person name="Schelkunov M."/>
            <person name="Shtratnikova V."/>
            <person name="Makarenko M."/>
            <person name="Klepikova A."/>
            <person name="Omelchenko D."/>
            <person name="Novikova G."/>
            <person name="Obukhova E."/>
            <person name="Bogdanov V."/>
            <person name="Penin A."/>
            <person name="Logacheva M."/>
        </authorList>
    </citation>
    <scope>NUCLEOTIDE SEQUENCE</scope>
    <source>
        <strain evidence="8">Hsosn_3</strain>
        <tissue evidence="8">Leaf</tissue>
    </source>
</reference>
<keyword evidence="3 7" id="KW-0812">Transmembrane</keyword>
<evidence type="ECO:0000256" key="1">
    <source>
        <dbReference type="ARBA" id="ARBA00004141"/>
    </source>
</evidence>
<dbReference type="GO" id="GO:0022857">
    <property type="term" value="F:transmembrane transporter activity"/>
    <property type="evidence" value="ECO:0007669"/>
    <property type="project" value="InterPro"/>
</dbReference>
<comment type="subcellular location">
    <subcellularLocation>
        <location evidence="1">Membrane</location>
        <topology evidence="1">Multi-pass membrane protein</topology>
    </subcellularLocation>
</comment>
<evidence type="ECO:0000256" key="3">
    <source>
        <dbReference type="ARBA" id="ARBA00022692"/>
    </source>
</evidence>
<name>A0AAD8HKM6_9APIA</name>
<comment type="similarity">
    <text evidence="6">Belongs to the major facilitator superfamily. Phosphate:H(+) symporter (TC 2.A.1.9) family.</text>
</comment>
<proteinExistence type="inferred from homology"/>
<dbReference type="Gene3D" id="1.20.1250.20">
    <property type="entry name" value="MFS general substrate transporter like domains"/>
    <property type="match status" value="1"/>
</dbReference>
<feature type="transmembrane region" description="Helical" evidence="7">
    <location>
        <begin position="210"/>
        <end position="232"/>
    </location>
</feature>
<dbReference type="SUPFAM" id="SSF103473">
    <property type="entry name" value="MFS general substrate transporter"/>
    <property type="match status" value="1"/>
</dbReference>
<keyword evidence="4 7" id="KW-1133">Transmembrane helix</keyword>
<evidence type="ECO:0000313" key="9">
    <source>
        <dbReference type="Proteomes" id="UP001237642"/>
    </source>
</evidence>
<reference evidence="8" key="2">
    <citation type="submission" date="2023-05" db="EMBL/GenBank/DDBJ databases">
        <authorList>
            <person name="Schelkunov M.I."/>
        </authorList>
    </citation>
    <scope>NUCLEOTIDE SEQUENCE</scope>
    <source>
        <strain evidence="8">Hsosn_3</strain>
        <tissue evidence="8">Leaf</tissue>
    </source>
</reference>
<feature type="transmembrane region" description="Helical" evidence="7">
    <location>
        <begin position="178"/>
        <end position="198"/>
    </location>
</feature>
<dbReference type="InterPro" id="IPR000109">
    <property type="entry name" value="POT_fam"/>
</dbReference>
<keyword evidence="9" id="KW-1185">Reference proteome</keyword>
<feature type="transmembrane region" description="Helical" evidence="7">
    <location>
        <begin position="130"/>
        <end position="157"/>
    </location>
</feature>
<sequence>MKEKESLLESNKQKTSASFKTISCIIEIAAFEKAATFGLSANMILYLENEYHMGLVTGTNIITLWTAACNFLPVLGAFLADSSVGRYPMIAFGSIVGLMGTTLLWLTTMIPQARPPLCGDSTTQCQSSTTFQVVFLCFSLGLTSIGAGSIRSVSMAFGADQFFKRYNEEKSLAALQSYFGWYFAVSSLAIIISLTFVVCIQEHSGWQVGFGIPVVFMLFGAFSFFSASSVYIRSKDRSSLIIGFFQVIVASYRNRQFLLGSHENNVYHHKKESALVIPSEKLRFLNKACIVGDPERYLTAEREIQDSWSLCIVDQVEELKAVLQVIPLWLTGVL</sequence>
<dbReference type="EMBL" id="JAUIZM010000008">
    <property type="protein sequence ID" value="KAK1367780.1"/>
    <property type="molecule type" value="Genomic_DNA"/>
</dbReference>
<comment type="similarity">
    <text evidence="2">Belongs to the major facilitator superfamily. Proton-dependent oligopeptide transporter (POT/PTR) (TC 2.A.17) family.</text>
</comment>
<organism evidence="8 9">
    <name type="scientific">Heracleum sosnowskyi</name>
    <dbReference type="NCBI Taxonomy" id="360622"/>
    <lineage>
        <taxon>Eukaryota</taxon>
        <taxon>Viridiplantae</taxon>
        <taxon>Streptophyta</taxon>
        <taxon>Embryophyta</taxon>
        <taxon>Tracheophyta</taxon>
        <taxon>Spermatophyta</taxon>
        <taxon>Magnoliopsida</taxon>
        <taxon>eudicotyledons</taxon>
        <taxon>Gunneridae</taxon>
        <taxon>Pentapetalae</taxon>
        <taxon>asterids</taxon>
        <taxon>campanulids</taxon>
        <taxon>Apiales</taxon>
        <taxon>Apiaceae</taxon>
        <taxon>Apioideae</taxon>
        <taxon>apioid superclade</taxon>
        <taxon>Tordylieae</taxon>
        <taxon>Tordyliinae</taxon>
        <taxon>Heracleum</taxon>
    </lineage>
</organism>
<evidence type="ECO:0000256" key="4">
    <source>
        <dbReference type="ARBA" id="ARBA00022989"/>
    </source>
</evidence>
<dbReference type="GO" id="GO:0016020">
    <property type="term" value="C:membrane"/>
    <property type="evidence" value="ECO:0007669"/>
    <property type="project" value="UniProtKB-SubCell"/>
</dbReference>
<protein>
    <submittedName>
        <fullName evidence="8">Uncharacterized protein</fullName>
    </submittedName>
</protein>
<evidence type="ECO:0000256" key="2">
    <source>
        <dbReference type="ARBA" id="ARBA00005982"/>
    </source>
</evidence>
<dbReference type="InterPro" id="IPR036259">
    <property type="entry name" value="MFS_trans_sf"/>
</dbReference>
<dbReference type="PANTHER" id="PTHR11654">
    <property type="entry name" value="OLIGOPEPTIDE TRANSPORTER-RELATED"/>
    <property type="match status" value="1"/>
</dbReference>
<feature type="transmembrane region" description="Helical" evidence="7">
    <location>
        <begin position="61"/>
        <end position="80"/>
    </location>
</feature>